<sequence length="212" mass="23960">MLENGAGSAREKSKSQLLVLSELNHLLVHLFFQDECMRFDIRAGTDLLLQGLLSEPSICFCIISCMEYNNSLSIVKELLDNALPGDWEVNPSRDGCLPFVDTSGGRPKVYVINPETGKRPLTHSDLDRVWYRLGWSMGSTGGFDASNTILLDIKQQDSRFQYNALHLCKWQPEEQEVEEGSMMQILLTYLLKLARTLTCVPEYLQSCPFTCS</sequence>
<dbReference type="Gene3D" id="3.40.50.1000">
    <property type="entry name" value="HAD superfamily/HAD-like"/>
    <property type="match status" value="1"/>
</dbReference>
<dbReference type="AlphaFoldDB" id="A0A813KRB7"/>
<protein>
    <submittedName>
        <fullName evidence="1">Uncharacterized protein</fullName>
    </submittedName>
</protein>
<evidence type="ECO:0000313" key="1">
    <source>
        <dbReference type="EMBL" id="CAE8711012.1"/>
    </source>
</evidence>
<comment type="caution">
    <text evidence="1">The sequence shown here is derived from an EMBL/GenBank/DDBJ whole genome shotgun (WGS) entry which is preliminary data.</text>
</comment>
<name>A0A813KRB7_POLGL</name>
<reference evidence="1" key="1">
    <citation type="submission" date="2021-02" db="EMBL/GenBank/DDBJ databases">
        <authorList>
            <person name="Dougan E. K."/>
            <person name="Rhodes N."/>
            <person name="Thang M."/>
            <person name="Chan C."/>
        </authorList>
    </citation>
    <scope>NUCLEOTIDE SEQUENCE</scope>
</reference>
<gene>
    <name evidence="1" type="ORF">PGLA2088_LOCUS36255</name>
</gene>
<dbReference type="InterPro" id="IPR023214">
    <property type="entry name" value="HAD_sf"/>
</dbReference>
<dbReference type="Proteomes" id="UP000626109">
    <property type="component" value="Unassembled WGS sequence"/>
</dbReference>
<dbReference type="EMBL" id="CAJNNW010032087">
    <property type="protein sequence ID" value="CAE8711012.1"/>
    <property type="molecule type" value="Genomic_DNA"/>
</dbReference>
<organism evidence="1 2">
    <name type="scientific">Polarella glacialis</name>
    <name type="common">Dinoflagellate</name>
    <dbReference type="NCBI Taxonomy" id="89957"/>
    <lineage>
        <taxon>Eukaryota</taxon>
        <taxon>Sar</taxon>
        <taxon>Alveolata</taxon>
        <taxon>Dinophyceae</taxon>
        <taxon>Suessiales</taxon>
        <taxon>Suessiaceae</taxon>
        <taxon>Polarella</taxon>
    </lineage>
</organism>
<proteinExistence type="predicted"/>
<accession>A0A813KRB7</accession>
<evidence type="ECO:0000313" key="2">
    <source>
        <dbReference type="Proteomes" id="UP000626109"/>
    </source>
</evidence>